<name>A0A7S0BXN4_9STRA</name>
<sequence>MAPIRSLLLICLVHVPKSAAFCLERRAFRTDATGILSSPHHSNRSVLFSSFENDEYDENERYPTTRSDDVMEDSVFNAALEALTESDLSVHPMMNPNNDVSDLRSVSGVAGLYEPPIDIQVYAEVYKDLKLQVDTE</sequence>
<keyword evidence="1" id="KW-0732">Signal</keyword>
<proteinExistence type="predicted"/>
<dbReference type="AlphaFoldDB" id="A0A7S0BXN4"/>
<gene>
    <name evidence="2" type="ORF">PINE0816_LOCUS2772</name>
</gene>
<feature type="chain" id="PRO_5030672073" evidence="1">
    <location>
        <begin position="21"/>
        <end position="136"/>
    </location>
</feature>
<dbReference type="EMBL" id="HBEL01005790">
    <property type="protein sequence ID" value="CAD8406655.1"/>
    <property type="molecule type" value="Transcribed_RNA"/>
</dbReference>
<evidence type="ECO:0000256" key="1">
    <source>
        <dbReference type="SAM" id="SignalP"/>
    </source>
</evidence>
<evidence type="ECO:0000313" key="2">
    <source>
        <dbReference type="EMBL" id="CAD8406655.1"/>
    </source>
</evidence>
<reference evidence="2" key="1">
    <citation type="submission" date="2021-01" db="EMBL/GenBank/DDBJ databases">
        <authorList>
            <person name="Corre E."/>
            <person name="Pelletier E."/>
            <person name="Niang G."/>
            <person name="Scheremetjew M."/>
            <person name="Finn R."/>
            <person name="Kale V."/>
            <person name="Holt S."/>
            <person name="Cochrane G."/>
            <person name="Meng A."/>
            <person name="Brown T."/>
            <person name="Cohen L."/>
        </authorList>
    </citation>
    <scope>NUCLEOTIDE SEQUENCE</scope>
    <source>
        <strain evidence="2">CCAP1064/1</strain>
    </source>
</reference>
<organism evidence="2">
    <name type="scientific">Proboscia inermis</name>
    <dbReference type="NCBI Taxonomy" id="420281"/>
    <lineage>
        <taxon>Eukaryota</taxon>
        <taxon>Sar</taxon>
        <taxon>Stramenopiles</taxon>
        <taxon>Ochrophyta</taxon>
        <taxon>Bacillariophyta</taxon>
        <taxon>Coscinodiscophyceae</taxon>
        <taxon>Rhizosoleniophycidae</taxon>
        <taxon>Rhizosoleniales</taxon>
        <taxon>Rhizosoleniaceae</taxon>
        <taxon>Proboscia</taxon>
    </lineage>
</organism>
<protein>
    <submittedName>
        <fullName evidence="2">Uncharacterized protein</fullName>
    </submittedName>
</protein>
<feature type="signal peptide" evidence="1">
    <location>
        <begin position="1"/>
        <end position="20"/>
    </location>
</feature>
<accession>A0A7S0BXN4</accession>